<comment type="caution">
    <text evidence="1">The sequence shown here is derived from an EMBL/GenBank/DDBJ whole genome shotgun (WGS) entry which is preliminary data.</text>
</comment>
<sequence length="155" mass="18312">MVKKAVITFLLLGLGIISFSIWNYVDDDVRRVLFERQRAWQDQDFQKVKQVYIKTETKEVLLTEDRKIITELMKDLKYKLATNQYWLVEAKKGEFIPYSKGGWELVFKTDEYENLAFAKYSQQGDVLTYQTFYGPVATFASSEVLKKLLREKELL</sequence>
<name>A0A368VKB4_9BACL</name>
<gene>
    <name evidence="1" type="ORF">DFP97_1426</name>
</gene>
<dbReference type="OrthoDB" id="9947465at2"/>
<proteinExistence type="predicted"/>
<dbReference type="AlphaFoldDB" id="A0A368VKB4"/>
<dbReference type="RefSeq" id="WP_114384278.1">
    <property type="nucleotide sequence ID" value="NZ_QPJD01000042.1"/>
</dbReference>
<keyword evidence="2" id="KW-1185">Reference proteome</keyword>
<dbReference type="EMBL" id="QPJD01000042">
    <property type="protein sequence ID" value="RCW40094.1"/>
    <property type="molecule type" value="Genomic_DNA"/>
</dbReference>
<reference evidence="1 2" key="1">
    <citation type="submission" date="2018-07" db="EMBL/GenBank/DDBJ databases">
        <title>Genomic Encyclopedia of Type Strains, Phase III (KMG-III): the genomes of soil and plant-associated and newly described type strains.</title>
        <authorList>
            <person name="Whitman W."/>
        </authorList>
    </citation>
    <scope>NUCLEOTIDE SEQUENCE [LARGE SCALE GENOMIC DNA]</scope>
    <source>
        <strain evidence="1 2">CECT 7506</strain>
    </source>
</reference>
<accession>A0A368VKB4</accession>
<evidence type="ECO:0000313" key="2">
    <source>
        <dbReference type="Proteomes" id="UP000252415"/>
    </source>
</evidence>
<evidence type="ECO:0000313" key="1">
    <source>
        <dbReference type="EMBL" id="RCW40094.1"/>
    </source>
</evidence>
<dbReference type="Proteomes" id="UP000252415">
    <property type="component" value="Unassembled WGS sequence"/>
</dbReference>
<organism evidence="1 2">
    <name type="scientific">Paenibacillus prosopidis</name>
    <dbReference type="NCBI Taxonomy" id="630520"/>
    <lineage>
        <taxon>Bacteria</taxon>
        <taxon>Bacillati</taxon>
        <taxon>Bacillota</taxon>
        <taxon>Bacilli</taxon>
        <taxon>Bacillales</taxon>
        <taxon>Paenibacillaceae</taxon>
        <taxon>Paenibacillus</taxon>
    </lineage>
</organism>
<protein>
    <submittedName>
        <fullName evidence="1">Uncharacterized protein</fullName>
    </submittedName>
</protein>